<comment type="caution">
    <text evidence="4">The sequence shown here is derived from an EMBL/GenBank/DDBJ whole genome shotgun (WGS) entry which is preliminary data.</text>
</comment>
<dbReference type="AlphaFoldDB" id="A0A8T0GNI7"/>
<dbReference type="PROSITE" id="PS50090">
    <property type="entry name" value="MYB_LIKE"/>
    <property type="match status" value="1"/>
</dbReference>
<gene>
    <name evidence="4" type="ORF">KC19_10G158000</name>
</gene>
<feature type="region of interest" description="Disordered" evidence="2">
    <location>
        <begin position="549"/>
        <end position="584"/>
    </location>
</feature>
<evidence type="ECO:0000259" key="3">
    <source>
        <dbReference type="PROSITE" id="PS50090"/>
    </source>
</evidence>
<dbReference type="EMBL" id="CM026431">
    <property type="protein sequence ID" value="KAG0560157.1"/>
    <property type="molecule type" value="Genomic_DNA"/>
</dbReference>
<dbReference type="Pfam" id="PF00249">
    <property type="entry name" value="Myb_DNA-binding"/>
    <property type="match status" value="1"/>
</dbReference>
<name>A0A8T0GNI7_CERPU</name>
<accession>A0A8T0GNI7</accession>
<evidence type="ECO:0000313" key="5">
    <source>
        <dbReference type="Proteomes" id="UP000822688"/>
    </source>
</evidence>
<protein>
    <recommendedName>
        <fullName evidence="3">Myb-like domain-containing protein</fullName>
    </recommendedName>
</protein>
<dbReference type="PANTHER" id="PTHR33427">
    <property type="entry name" value="HNH ENDONUCLEASE"/>
    <property type="match status" value="1"/>
</dbReference>
<dbReference type="Gene3D" id="1.10.10.60">
    <property type="entry name" value="Homeodomain-like"/>
    <property type="match status" value="1"/>
</dbReference>
<reference evidence="4" key="1">
    <citation type="submission" date="2020-06" db="EMBL/GenBank/DDBJ databases">
        <title>WGS assembly of Ceratodon purpureus strain R40.</title>
        <authorList>
            <person name="Carey S.B."/>
            <person name="Jenkins J."/>
            <person name="Shu S."/>
            <person name="Lovell J.T."/>
            <person name="Sreedasyam A."/>
            <person name="Maumus F."/>
            <person name="Tiley G.P."/>
            <person name="Fernandez-Pozo N."/>
            <person name="Barry K."/>
            <person name="Chen C."/>
            <person name="Wang M."/>
            <person name="Lipzen A."/>
            <person name="Daum C."/>
            <person name="Saski C.A."/>
            <person name="Payton A.C."/>
            <person name="Mcbreen J.C."/>
            <person name="Conrad R.E."/>
            <person name="Kollar L.M."/>
            <person name="Olsson S."/>
            <person name="Huttunen S."/>
            <person name="Landis J.B."/>
            <person name="Wickett N.J."/>
            <person name="Johnson M.G."/>
            <person name="Rensing S.A."/>
            <person name="Grimwood J."/>
            <person name="Schmutz J."/>
            <person name="Mcdaniel S.F."/>
        </authorList>
    </citation>
    <scope>NUCLEOTIDE SEQUENCE</scope>
    <source>
        <strain evidence="4">R40</strain>
    </source>
</reference>
<feature type="region of interest" description="Disordered" evidence="2">
    <location>
        <begin position="1070"/>
        <end position="1099"/>
    </location>
</feature>
<organism evidence="4 5">
    <name type="scientific">Ceratodon purpureus</name>
    <name type="common">Fire moss</name>
    <name type="synonym">Dicranum purpureum</name>
    <dbReference type="NCBI Taxonomy" id="3225"/>
    <lineage>
        <taxon>Eukaryota</taxon>
        <taxon>Viridiplantae</taxon>
        <taxon>Streptophyta</taxon>
        <taxon>Embryophyta</taxon>
        <taxon>Bryophyta</taxon>
        <taxon>Bryophytina</taxon>
        <taxon>Bryopsida</taxon>
        <taxon>Dicranidae</taxon>
        <taxon>Pseudoditrichales</taxon>
        <taxon>Ditrichaceae</taxon>
        <taxon>Ceratodon</taxon>
    </lineage>
</organism>
<dbReference type="Gene3D" id="1.10.30.50">
    <property type="match status" value="1"/>
</dbReference>
<feature type="compositionally biased region" description="Basic and acidic residues" evidence="2">
    <location>
        <begin position="572"/>
        <end position="584"/>
    </location>
</feature>
<evidence type="ECO:0000313" key="4">
    <source>
        <dbReference type="EMBL" id="KAG0560157.1"/>
    </source>
</evidence>
<keyword evidence="1" id="KW-0175">Coiled coil</keyword>
<dbReference type="SMART" id="SM00717">
    <property type="entry name" value="SANT"/>
    <property type="match status" value="1"/>
</dbReference>
<dbReference type="Proteomes" id="UP000822688">
    <property type="component" value="Chromosome 10"/>
</dbReference>
<feature type="domain" description="Myb-like" evidence="3">
    <location>
        <begin position="276"/>
        <end position="320"/>
    </location>
</feature>
<feature type="coiled-coil region" evidence="1">
    <location>
        <begin position="366"/>
        <end position="400"/>
    </location>
</feature>
<evidence type="ECO:0000256" key="2">
    <source>
        <dbReference type="SAM" id="MobiDB-lite"/>
    </source>
</evidence>
<evidence type="ECO:0000256" key="1">
    <source>
        <dbReference type="SAM" id="Coils"/>
    </source>
</evidence>
<sequence>MTMEVDLFSKLMLTEEERVVDPQLGYPLGYAKLCRHASLQLHGLFTPFTEGPPHRFLPYSPQSEDFATLKEWDGLFPTVANTDRDPENARKYAEELWQQLDHLGNAGFDPAKFRVDPYGNVVYRHADPSSPLAWEIDHWFPHSRGGKTVVTNLRVVQWQANQRKKNRLEFLVPWWDLQHGCSINQFLSAFASKNADFRKRSFALFFSGGEDESVAREHVGDCRPWPQQFREKKAQCGLAAAAIVMVHKENDEAHRPCVPFKSLLACDAPSAGMQAKRRWSAEEEEALRRAVNKFGSGSWKEMKENEPALANRSTVQLKEKCRLMRVDWLKSGKENMLPASTGNCRSDHLDRQSSATTTLQKELRVKIMREEEKREKETEIAELEKTVLNLKQQNEKERLHAVELETVLTKHKRAVEKQRRWAETQSSYRLCLERMIRDTMHQSISYKEQARLNQSACNALKARLDCQKVVCEAAEKDLLQNYTQRGILEATVEESGLSDNSLNTTETRSVVQGRDIVDVSSCVSLRDCEDGNEELDKKTLLQDINLVDSDSEDETADEVYSRRTEHRRKKDLLHESQQEEHAWKSLDNEVADDAKLEKHEAADALPMKVSSSEESLPDCSTQIVGNATVSEQEAVPETEGPAPLRLSEENRGSKSLEFLEVDLDQEHQVNISHEVRRDDIEHVNRQADADVRSGFEAPQVCTARTELRTERDGMDLEETPVIYDHAQCPDSEAGDDIHVPSAGVNKLSDLKQVKKNVIVVQSENTKAEMTPETIEKEVVYKEEYLDELLQHVQFQLPSLDAADAPVEDNPLRKSEEHLDELLQQVLATHIERIRKTEAGRQQACDTDDEKVRQIGKQNLDKWLQVLLFNVESAGPSPGQDSPLHRAFSPALTQMSIAAMRGNLNLEANQDQEISKKTAESVERPKGLWGVLLRKLSARQQSEQCLSNKLDAEADNEAEVRSKTQGIASYDQPYTTQVLNERNITSSGIDETSNTSNLAHDAQRCSDYGKTLRVDSTRVLSDISETNQATMVSNHSIIDPSVPYAEDGVPKSALDQHFTIERRHYPRALSDLDEISEADSNDTSDSRQLENKDPNKNGLRASIKAAGLVWKKAVKKLETRLQDGSHPMLE</sequence>
<dbReference type="InterPro" id="IPR009057">
    <property type="entry name" value="Homeodomain-like_sf"/>
</dbReference>
<dbReference type="InterPro" id="IPR001005">
    <property type="entry name" value="SANT/Myb"/>
</dbReference>
<dbReference type="CDD" id="cd11660">
    <property type="entry name" value="SANT_TRF"/>
    <property type="match status" value="1"/>
</dbReference>
<keyword evidence="5" id="KW-1185">Reference proteome</keyword>
<feature type="compositionally biased region" description="Basic and acidic residues" evidence="2">
    <location>
        <begin position="1083"/>
        <end position="1094"/>
    </location>
</feature>
<dbReference type="SUPFAM" id="SSF46689">
    <property type="entry name" value="Homeodomain-like"/>
    <property type="match status" value="1"/>
</dbReference>
<feature type="compositionally biased region" description="Acidic residues" evidence="2">
    <location>
        <begin position="1070"/>
        <end position="1081"/>
    </location>
</feature>
<proteinExistence type="predicted"/>
<dbReference type="PANTHER" id="PTHR33427:SF2">
    <property type="entry name" value="TRICHOHYALIN"/>
    <property type="match status" value="1"/>
</dbReference>